<protein>
    <submittedName>
        <fullName evidence="2">Uncharacterized protein</fullName>
    </submittedName>
</protein>
<reference evidence="2" key="1">
    <citation type="submission" date="2018-10" db="EMBL/GenBank/DDBJ databases">
        <title>Effector identification in a new, highly contiguous assembly of the strawberry crown rot pathogen Phytophthora cactorum.</title>
        <authorList>
            <person name="Armitage A.D."/>
            <person name="Nellist C.F."/>
            <person name="Bates H."/>
            <person name="Vickerstaff R.J."/>
            <person name="Harrison R.J."/>
        </authorList>
    </citation>
    <scope>NUCLEOTIDE SEQUENCE</scope>
    <source>
        <strain evidence="2">4032</strain>
    </source>
</reference>
<name>A0A8T1APA9_9STRA</name>
<keyword evidence="1" id="KW-0812">Transmembrane</keyword>
<dbReference type="Proteomes" id="UP000774804">
    <property type="component" value="Unassembled WGS sequence"/>
</dbReference>
<feature type="transmembrane region" description="Helical" evidence="1">
    <location>
        <begin position="28"/>
        <end position="47"/>
    </location>
</feature>
<dbReference type="EMBL" id="RCMI01001535">
    <property type="protein sequence ID" value="KAG2883900.1"/>
    <property type="molecule type" value="Genomic_DNA"/>
</dbReference>
<evidence type="ECO:0000313" key="3">
    <source>
        <dbReference type="Proteomes" id="UP000774804"/>
    </source>
</evidence>
<keyword evidence="1" id="KW-1133">Transmembrane helix</keyword>
<organism evidence="2 3">
    <name type="scientific">Phytophthora cactorum</name>
    <dbReference type="NCBI Taxonomy" id="29920"/>
    <lineage>
        <taxon>Eukaryota</taxon>
        <taxon>Sar</taxon>
        <taxon>Stramenopiles</taxon>
        <taxon>Oomycota</taxon>
        <taxon>Peronosporomycetes</taxon>
        <taxon>Peronosporales</taxon>
        <taxon>Peronosporaceae</taxon>
        <taxon>Phytophthora</taxon>
    </lineage>
</organism>
<evidence type="ECO:0000256" key="1">
    <source>
        <dbReference type="SAM" id="Phobius"/>
    </source>
</evidence>
<keyword evidence="1" id="KW-0472">Membrane</keyword>
<evidence type="ECO:0000313" key="2">
    <source>
        <dbReference type="EMBL" id="KAG2883900.1"/>
    </source>
</evidence>
<dbReference type="AlphaFoldDB" id="A0A8T1APA9"/>
<sequence>MLVSMALAAEPTMVPLLASRLRGSGSWPMFVSLGLGAGSTVVPLLAWKHLLNHNAGRAASKQWSSMPCTPCLYLRVVGVGHGSSGDVDLFVAALPVKEILEHGTLSDRKATYPGKNEGV</sequence>
<proteinExistence type="predicted"/>
<comment type="caution">
    <text evidence="2">The sequence shown here is derived from an EMBL/GenBank/DDBJ whole genome shotgun (WGS) entry which is preliminary data.</text>
</comment>
<gene>
    <name evidence="2" type="ORF">PC115_g21490</name>
</gene>
<accession>A0A8T1APA9</accession>